<name>A0ABT6FLH2_9BACT</name>
<organism evidence="1 2">
    <name type="scientific">Paludisphaera mucosa</name>
    <dbReference type="NCBI Taxonomy" id="3030827"/>
    <lineage>
        <taxon>Bacteria</taxon>
        <taxon>Pseudomonadati</taxon>
        <taxon>Planctomycetota</taxon>
        <taxon>Planctomycetia</taxon>
        <taxon>Isosphaerales</taxon>
        <taxon>Isosphaeraceae</taxon>
        <taxon>Paludisphaera</taxon>
    </lineage>
</organism>
<keyword evidence="2" id="KW-1185">Reference proteome</keyword>
<dbReference type="RefSeq" id="WP_277864702.1">
    <property type="nucleotide sequence ID" value="NZ_JARRAG010000006.1"/>
</dbReference>
<evidence type="ECO:0000313" key="2">
    <source>
        <dbReference type="Proteomes" id="UP001216907"/>
    </source>
</evidence>
<accession>A0ABT6FLH2</accession>
<dbReference type="EMBL" id="JARRAG010000006">
    <property type="protein sequence ID" value="MDG3008379.1"/>
    <property type="molecule type" value="Genomic_DNA"/>
</dbReference>
<comment type="caution">
    <text evidence="1">The sequence shown here is derived from an EMBL/GenBank/DDBJ whole genome shotgun (WGS) entry which is preliminary data.</text>
</comment>
<reference evidence="1 2" key="1">
    <citation type="submission" date="2023-03" db="EMBL/GenBank/DDBJ databases">
        <title>Paludisphaera mucosa sp. nov. a novel planctomycete from northern fen.</title>
        <authorList>
            <person name="Ivanova A."/>
        </authorList>
    </citation>
    <scope>NUCLEOTIDE SEQUENCE [LARGE SCALE GENOMIC DNA]</scope>
    <source>
        <strain evidence="1 2">Pla2</strain>
    </source>
</reference>
<proteinExistence type="predicted"/>
<evidence type="ECO:0000313" key="1">
    <source>
        <dbReference type="EMBL" id="MDG3008379.1"/>
    </source>
</evidence>
<protein>
    <recommendedName>
        <fullName evidence="3">Knr4/Smi1-like domain-containing protein</fullName>
    </recommendedName>
</protein>
<dbReference type="Proteomes" id="UP001216907">
    <property type="component" value="Unassembled WGS sequence"/>
</dbReference>
<sequence>MHYLRRIRDLAEARGYLDCPEVRAMEDRVPGWFRALGTVPGVAEFEARRGVRLPDAIREFYQSTPLACFVEAAVDGEVFLHELVKSGIGPDLPPVVDWSGRPHLVLSFHCHSGQVLAAEFGRDDPRVFTGYEADGDFEPDSEGGRPTESFTDLLLRIVEGHEGKLDDLQDFYERCRDDQAEARRFGLPEWVRGVPGMNARLGRT</sequence>
<evidence type="ECO:0008006" key="3">
    <source>
        <dbReference type="Google" id="ProtNLM"/>
    </source>
</evidence>
<gene>
    <name evidence="1" type="ORF">PZE19_31815</name>
</gene>